<keyword evidence="8" id="KW-0325">Glycoprotein</keyword>
<feature type="region of interest" description="Disordered" evidence="9">
    <location>
        <begin position="53"/>
        <end position="79"/>
    </location>
</feature>
<dbReference type="GO" id="GO:0008146">
    <property type="term" value="F:sulfotransferase activity"/>
    <property type="evidence" value="ECO:0007669"/>
    <property type="project" value="InterPro"/>
</dbReference>
<comment type="similarity">
    <text evidence="2">Belongs to the sulfotransferase 2 family.</text>
</comment>
<dbReference type="PANTHER" id="PTHR12137:SF54">
    <property type="entry name" value="CARBOHYDRATE SULFOTRANSFERASE"/>
    <property type="match status" value="1"/>
</dbReference>
<evidence type="ECO:0000256" key="5">
    <source>
        <dbReference type="ARBA" id="ARBA00022989"/>
    </source>
</evidence>
<dbReference type="EMBL" id="HBIN01011773">
    <property type="protein sequence ID" value="CAE0438602.1"/>
    <property type="molecule type" value="Transcribed_RNA"/>
</dbReference>
<dbReference type="GO" id="GO:0000139">
    <property type="term" value="C:Golgi membrane"/>
    <property type="evidence" value="ECO:0007669"/>
    <property type="project" value="UniProtKB-SubCell"/>
</dbReference>
<keyword evidence="5" id="KW-1133">Transmembrane helix</keyword>
<gene>
    <name evidence="10" type="ORF">ASTO00021_LOCUS8837</name>
    <name evidence="11" type="ORF">ASTO00021_LOCUS8838</name>
</gene>
<evidence type="ECO:0000313" key="11">
    <source>
        <dbReference type="EMBL" id="CAE0438603.1"/>
    </source>
</evidence>
<evidence type="ECO:0000256" key="6">
    <source>
        <dbReference type="ARBA" id="ARBA00023034"/>
    </source>
</evidence>
<reference evidence="11" key="1">
    <citation type="submission" date="2021-01" db="EMBL/GenBank/DDBJ databases">
        <authorList>
            <person name="Corre E."/>
            <person name="Pelletier E."/>
            <person name="Niang G."/>
            <person name="Scheremetjew M."/>
            <person name="Finn R."/>
            <person name="Kale V."/>
            <person name="Holt S."/>
            <person name="Cochrane G."/>
            <person name="Meng A."/>
            <person name="Brown T."/>
            <person name="Cohen L."/>
        </authorList>
    </citation>
    <scope>NUCLEOTIDE SEQUENCE</scope>
    <source>
        <strain evidence="11">GSBS06</strain>
    </source>
</reference>
<dbReference type="InterPro" id="IPR018011">
    <property type="entry name" value="Carb_sulfotrans_8-10"/>
</dbReference>
<sequence length="404" mass="47379">MMTNKLLPSFIATLATFALVVTMFKPFDHIENVGFFMIFRNFSRERLEIPNGRTQRPVYNSNHNHVGTNSSGSNIGYRPSERNHDDFTLERWHSRYKINHSEIGRDHFNNSTYYETKNIQDGFPFLFTHPKTWKRAIICIPQKVGSTTWKQAFFKTMGGNLQYWDQEFRLKTTMEEFHNALMNSTIKRFMFVRNPYSRLLSAYLDKVILQHKRGVYPHRFKESSGFPGFLHALRNENRRGVFTRFTYAPLSKLCEIPKGMKYDYYLKIEQMKYWYKPFINHLDMQAAVSLGWNVTTKWFHGGNQSCFYASPGQTCASMFDAGVFDADGGQGNKEDTLKEIKPKSFHATGSDSQLGYFYNAFLVGNLVKSFAKDDFNTFLYPFWNFDTESPNEYIRKVTQLFHEI</sequence>
<keyword evidence="3" id="KW-0808">Transferase</keyword>
<dbReference type="EMBL" id="HBIN01011774">
    <property type="protein sequence ID" value="CAE0438603.1"/>
    <property type="molecule type" value="Transcribed_RNA"/>
</dbReference>
<dbReference type="GO" id="GO:0016051">
    <property type="term" value="P:carbohydrate biosynthetic process"/>
    <property type="evidence" value="ECO:0007669"/>
    <property type="project" value="InterPro"/>
</dbReference>
<keyword evidence="4" id="KW-0812">Transmembrane</keyword>
<evidence type="ECO:0000256" key="9">
    <source>
        <dbReference type="SAM" id="MobiDB-lite"/>
    </source>
</evidence>
<evidence type="ECO:0000256" key="2">
    <source>
        <dbReference type="ARBA" id="ARBA00006339"/>
    </source>
</evidence>
<name>A0A6S8CE02_9STRA</name>
<dbReference type="AlphaFoldDB" id="A0A6S8CE02"/>
<dbReference type="PANTHER" id="PTHR12137">
    <property type="entry name" value="CARBOHYDRATE SULFOTRANSFERASE"/>
    <property type="match status" value="1"/>
</dbReference>
<accession>A0A6S8CE02</accession>
<evidence type="ECO:0000256" key="7">
    <source>
        <dbReference type="ARBA" id="ARBA00023136"/>
    </source>
</evidence>
<evidence type="ECO:0000256" key="1">
    <source>
        <dbReference type="ARBA" id="ARBA00004323"/>
    </source>
</evidence>
<keyword evidence="6" id="KW-0333">Golgi apparatus</keyword>
<feature type="compositionally biased region" description="Polar residues" evidence="9">
    <location>
        <begin position="53"/>
        <end position="74"/>
    </location>
</feature>
<dbReference type="InterPro" id="IPR005331">
    <property type="entry name" value="Sulfotransferase"/>
</dbReference>
<keyword evidence="7" id="KW-0472">Membrane</keyword>
<comment type="subcellular location">
    <subcellularLocation>
        <location evidence="1">Golgi apparatus membrane</location>
        <topology evidence="1">Single-pass type II membrane protein</topology>
    </subcellularLocation>
</comment>
<protein>
    <recommendedName>
        <fullName evidence="12">Carbohydrate sulfotransferase</fullName>
    </recommendedName>
</protein>
<evidence type="ECO:0000256" key="3">
    <source>
        <dbReference type="ARBA" id="ARBA00022679"/>
    </source>
</evidence>
<evidence type="ECO:0000256" key="8">
    <source>
        <dbReference type="ARBA" id="ARBA00023180"/>
    </source>
</evidence>
<proteinExistence type="inferred from homology"/>
<organism evidence="11">
    <name type="scientific">Aplanochytrium stocchinoi</name>
    <dbReference type="NCBI Taxonomy" id="215587"/>
    <lineage>
        <taxon>Eukaryota</taxon>
        <taxon>Sar</taxon>
        <taxon>Stramenopiles</taxon>
        <taxon>Bigyra</taxon>
        <taxon>Labyrinthulomycetes</taxon>
        <taxon>Thraustochytrida</taxon>
        <taxon>Thraustochytriidae</taxon>
        <taxon>Aplanochytrium</taxon>
    </lineage>
</organism>
<evidence type="ECO:0008006" key="12">
    <source>
        <dbReference type="Google" id="ProtNLM"/>
    </source>
</evidence>
<dbReference type="Pfam" id="PF03567">
    <property type="entry name" value="Sulfotransfer_2"/>
    <property type="match status" value="1"/>
</dbReference>
<evidence type="ECO:0000256" key="4">
    <source>
        <dbReference type="ARBA" id="ARBA00022692"/>
    </source>
</evidence>
<evidence type="ECO:0000313" key="10">
    <source>
        <dbReference type="EMBL" id="CAE0438602.1"/>
    </source>
</evidence>